<reference evidence="1" key="1">
    <citation type="journal article" date="2012" name="PLoS ONE">
        <title>The Mitochondrial Genome of the Lycophyte Huperzia squarrosa: The Most Archaic Form in Vascular Plants.</title>
        <authorList>
            <person name="Liu Y."/>
            <person name="Wang B."/>
            <person name="Cui P."/>
            <person name="Li L."/>
            <person name="Xue J.Y."/>
            <person name="Yu J."/>
            <person name="Qiu Y.L."/>
        </authorList>
    </citation>
    <scope>NUCLEOTIDE SEQUENCE</scope>
</reference>
<geneLocation type="mitochondrion" evidence="1"/>
<proteinExistence type="predicted"/>
<evidence type="ECO:0000313" key="1">
    <source>
        <dbReference type="EMBL" id="AEV55824.1"/>
    </source>
</evidence>
<dbReference type="AlphaFoldDB" id="H9M8B7"/>
<dbReference type="RefSeq" id="YP_006234300.1">
    <property type="nucleotide sequence ID" value="NC_017755.1"/>
</dbReference>
<keyword evidence="1" id="KW-0496">Mitochondrion</keyword>
<organism evidence="1">
    <name type="scientific">Phlegmariurus squarrosus</name>
    <name type="common">Rock tassel fern</name>
    <name type="synonym">Lycopodium squarrosum</name>
    <dbReference type="NCBI Taxonomy" id="73615"/>
    <lineage>
        <taxon>Eukaryota</taxon>
        <taxon>Viridiplantae</taxon>
        <taxon>Streptophyta</taxon>
        <taxon>Embryophyta</taxon>
        <taxon>Tracheophyta</taxon>
        <taxon>Lycopodiopsida</taxon>
        <taxon>Lycopodiales</taxon>
        <taxon>Lycopodiaceae</taxon>
        <taxon>Huperzioideae</taxon>
        <taxon>Phlegmariurus</taxon>
    </lineage>
</organism>
<dbReference type="GeneID" id="12354388"/>
<name>H9M8B7_PHLSQ</name>
<gene>
    <name evidence="1" type="primary">ORF131_2</name>
    <name evidence="1" type="ORF">HusqMp58</name>
</gene>
<sequence length="131" mass="14943">MRLVGILITGNYGNTRGQVGFRQKKPSVILDDTKRRRLGVFIDNTKTLGVFMDETLHSCPTSRCLACLSDLQHNPRRERCNSPEHQTSNRVSSQAFCSKIAAGFSKKLMRNFFFLRLVKPTWRLIISKLNG</sequence>
<protein>
    <submittedName>
        <fullName evidence="1">Uncharacterized protein</fullName>
    </submittedName>
</protein>
<accession>H9M8B7</accession>
<dbReference type="EMBL" id="JQ002659">
    <property type="protein sequence ID" value="AEV55824.1"/>
    <property type="molecule type" value="Genomic_DNA"/>
</dbReference>